<accession>A0ABP0GKZ8</accession>
<dbReference type="InterPro" id="IPR017972">
    <property type="entry name" value="Cyt_P450_CS"/>
</dbReference>
<evidence type="ECO:0000256" key="2">
    <source>
        <dbReference type="ARBA" id="ARBA00022617"/>
    </source>
</evidence>
<keyword evidence="8" id="KW-0472">Membrane</keyword>
<reference evidence="9 10" key="1">
    <citation type="submission" date="2024-02" db="EMBL/GenBank/DDBJ databases">
        <authorList>
            <person name="Daric V."/>
            <person name="Darras S."/>
        </authorList>
    </citation>
    <scope>NUCLEOTIDE SEQUENCE [LARGE SCALE GENOMIC DNA]</scope>
</reference>
<dbReference type="InterPro" id="IPR002401">
    <property type="entry name" value="Cyt_P450_E_grp-I"/>
</dbReference>
<evidence type="ECO:0000256" key="7">
    <source>
        <dbReference type="RuleBase" id="RU000461"/>
    </source>
</evidence>
<dbReference type="InterPro" id="IPR001128">
    <property type="entry name" value="Cyt_P450"/>
</dbReference>
<evidence type="ECO:0000256" key="4">
    <source>
        <dbReference type="ARBA" id="ARBA00023002"/>
    </source>
</evidence>
<keyword evidence="2 7" id="KW-0349">Heme</keyword>
<dbReference type="EMBL" id="CAWYQH010000119">
    <property type="protein sequence ID" value="CAK8691459.1"/>
    <property type="molecule type" value="Genomic_DNA"/>
</dbReference>
<dbReference type="PANTHER" id="PTHR24289:SF1">
    <property type="entry name" value="STEROID 17-ALPHA-HYDROXYLASE_17,20 LYASE"/>
    <property type="match status" value="1"/>
</dbReference>
<sequence length="514" mass="58495">MELPSLFEVLVLFALFYVAFLTYNNLFCPKPSGKQLPPGLFPWPVVGNAPLLGSEPHKTFHELAEKYGPIYRIKLGSVKAIVLSDLKTIKQALVKQRQVFGGRMRFETYKYLQNGISNVFNDVSTQGEVWSKTKLEMLRHLHNLSTSTTVRKKMNDFITDDVIYMLKKLEITSETNFVNPEDIIRKAAANTLCTICFGKRYDYDDKDFCELLQANEVFSAVVSAGAMIDTMPWIRVFPKHRQILEAYKKAMKYRHKWALKLVEEIATSSTDKDLLEPKNVVTSMIKSNGNGKITTKYMDQIASICSEVFAAGQDTTPTAFNWIINYLLLYPNVMKRMKNDINEAVGDRLPTLFDRPKLPYIDAFIHETFRQSSILPISIPHATLKQTALCGYHIPQGIMVFVNQYSVNRDPNVWPDPEKFDPMRFLCKDESGGMTMNSEAVDKYLIFSMGLRKCPGLDLAKGWLFLATAILAQTCELMPDPAHPPSLDAIPGLTLRPRCLRLKLRINTLEVQKH</sequence>
<gene>
    <name evidence="9" type="ORF">CVLEPA_LOCUS24164</name>
</gene>
<comment type="similarity">
    <text evidence="1 7">Belongs to the cytochrome P450 family.</text>
</comment>
<dbReference type="Proteomes" id="UP001642483">
    <property type="component" value="Unassembled WGS sequence"/>
</dbReference>
<evidence type="ECO:0000256" key="3">
    <source>
        <dbReference type="ARBA" id="ARBA00022723"/>
    </source>
</evidence>
<dbReference type="InterPro" id="IPR036396">
    <property type="entry name" value="Cyt_P450_sf"/>
</dbReference>
<keyword evidence="8" id="KW-1133">Transmembrane helix</keyword>
<protein>
    <recommendedName>
        <fullName evidence="11">Cytochrome P450</fullName>
    </recommendedName>
</protein>
<name>A0ABP0GKZ8_CLALP</name>
<dbReference type="PRINTS" id="PR00385">
    <property type="entry name" value="P450"/>
</dbReference>
<dbReference type="PANTHER" id="PTHR24289">
    <property type="entry name" value="STEROID 17-ALPHA-HYDROXYLASE/17,20 LYASE"/>
    <property type="match status" value="1"/>
</dbReference>
<keyword evidence="10" id="KW-1185">Reference proteome</keyword>
<evidence type="ECO:0008006" key="11">
    <source>
        <dbReference type="Google" id="ProtNLM"/>
    </source>
</evidence>
<comment type="caution">
    <text evidence="9">The sequence shown here is derived from an EMBL/GenBank/DDBJ whole genome shotgun (WGS) entry which is preliminary data.</text>
</comment>
<keyword evidence="4 7" id="KW-0560">Oxidoreductase</keyword>
<feature type="transmembrane region" description="Helical" evidence="8">
    <location>
        <begin position="6"/>
        <end position="26"/>
    </location>
</feature>
<evidence type="ECO:0000256" key="1">
    <source>
        <dbReference type="ARBA" id="ARBA00010617"/>
    </source>
</evidence>
<dbReference type="Pfam" id="PF00067">
    <property type="entry name" value="p450"/>
    <property type="match status" value="1"/>
</dbReference>
<evidence type="ECO:0000313" key="9">
    <source>
        <dbReference type="EMBL" id="CAK8691459.1"/>
    </source>
</evidence>
<organism evidence="9 10">
    <name type="scientific">Clavelina lepadiformis</name>
    <name type="common">Light-bulb sea squirt</name>
    <name type="synonym">Ascidia lepadiformis</name>
    <dbReference type="NCBI Taxonomy" id="159417"/>
    <lineage>
        <taxon>Eukaryota</taxon>
        <taxon>Metazoa</taxon>
        <taxon>Chordata</taxon>
        <taxon>Tunicata</taxon>
        <taxon>Ascidiacea</taxon>
        <taxon>Aplousobranchia</taxon>
        <taxon>Clavelinidae</taxon>
        <taxon>Clavelina</taxon>
    </lineage>
</organism>
<dbReference type="PRINTS" id="PR00463">
    <property type="entry name" value="EP450I"/>
</dbReference>
<evidence type="ECO:0000256" key="5">
    <source>
        <dbReference type="ARBA" id="ARBA00023004"/>
    </source>
</evidence>
<evidence type="ECO:0000256" key="6">
    <source>
        <dbReference type="ARBA" id="ARBA00023033"/>
    </source>
</evidence>
<evidence type="ECO:0000313" key="10">
    <source>
        <dbReference type="Proteomes" id="UP001642483"/>
    </source>
</evidence>
<dbReference type="Gene3D" id="1.10.630.10">
    <property type="entry name" value="Cytochrome P450"/>
    <property type="match status" value="1"/>
</dbReference>
<keyword evidence="8" id="KW-0812">Transmembrane</keyword>
<keyword evidence="5 7" id="KW-0408">Iron</keyword>
<dbReference type="SUPFAM" id="SSF48264">
    <property type="entry name" value="Cytochrome P450"/>
    <property type="match status" value="1"/>
</dbReference>
<keyword evidence="6 7" id="KW-0503">Monooxygenase</keyword>
<keyword evidence="3 7" id="KW-0479">Metal-binding</keyword>
<proteinExistence type="inferred from homology"/>
<evidence type="ECO:0000256" key="8">
    <source>
        <dbReference type="SAM" id="Phobius"/>
    </source>
</evidence>
<dbReference type="PROSITE" id="PS00086">
    <property type="entry name" value="CYTOCHROME_P450"/>
    <property type="match status" value="1"/>
</dbReference>